<evidence type="ECO:0000259" key="4">
    <source>
        <dbReference type="PROSITE" id="PS50038"/>
    </source>
</evidence>
<comment type="caution">
    <text evidence="3">Lacks conserved residue(s) required for the propagation of feature annotation.</text>
</comment>
<dbReference type="Pfam" id="PF01392">
    <property type="entry name" value="Fz"/>
    <property type="match status" value="1"/>
</dbReference>
<feature type="disulfide bond" evidence="3">
    <location>
        <begin position="27"/>
        <end position="51"/>
    </location>
</feature>
<sequence>MKAFVCAAFLPACNENGDAIPPCRNLCLVTKANCQVSMEDLGLEWPSELDCDVFPTSDENPHCISGPAEDGLPLRVVIHED</sequence>
<dbReference type="GeneID" id="119740236"/>
<dbReference type="GO" id="GO:0005886">
    <property type="term" value="C:plasma membrane"/>
    <property type="evidence" value="ECO:0007669"/>
    <property type="project" value="TreeGrafter"/>
</dbReference>
<dbReference type="Proteomes" id="UP000887568">
    <property type="component" value="Unplaced"/>
</dbReference>
<dbReference type="OrthoDB" id="5979691at2759"/>
<dbReference type="PROSITE" id="PS50038">
    <property type="entry name" value="FZ"/>
    <property type="match status" value="1"/>
</dbReference>
<organism evidence="5 6">
    <name type="scientific">Patiria miniata</name>
    <name type="common">Bat star</name>
    <name type="synonym">Asterina miniata</name>
    <dbReference type="NCBI Taxonomy" id="46514"/>
    <lineage>
        <taxon>Eukaryota</taxon>
        <taxon>Metazoa</taxon>
        <taxon>Echinodermata</taxon>
        <taxon>Eleutherozoa</taxon>
        <taxon>Asterozoa</taxon>
        <taxon>Asteroidea</taxon>
        <taxon>Valvatacea</taxon>
        <taxon>Valvatida</taxon>
        <taxon>Asterinidae</taxon>
        <taxon>Patiria</taxon>
    </lineage>
</organism>
<dbReference type="GO" id="GO:0035567">
    <property type="term" value="P:non-canonical Wnt signaling pathway"/>
    <property type="evidence" value="ECO:0007669"/>
    <property type="project" value="TreeGrafter"/>
</dbReference>
<accession>A0A914B6H1</accession>
<dbReference type="PANTHER" id="PTHR11309">
    <property type="entry name" value="FRIZZLED"/>
    <property type="match status" value="1"/>
</dbReference>
<dbReference type="GO" id="GO:0042813">
    <property type="term" value="F:Wnt receptor activity"/>
    <property type="evidence" value="ECO:0007669"/>
    <property type="project" value="TreeGrafter"/>
</dbReference>
<keyword evidence="2 3" id="KW-1015">Disulfide bond</keyword>
<dbReference type="EnsemblMetazoa" id="XM_038215477.1">
    <property type="protein sequence ID" value="XP_038071405.1"/>
    <property type="gene ID" value="LOC119740236"/>
</dbReference>
<name>A0A914B6H1_PATMI</name>
<dbReference type="InterPro" id="IPR036790">
    <property type="entry name" value="Frizzled_dom_sf"/>
</dbReference>
<proteinExistence type="predicted"/>
<dbReference type="InterPro" id="IPR020067">
    <property type="entry name" value="Frizzled_dom"/>
</dbReference>
<evidence type="ECO:0000256" key="3">
    <source>
        <dbReference type="PROSITE-ProRule" id="PRU00090"/>
    </source>
</evidence>
<dbReference type="InterPro" id="IPR015526">
    <property type="entry name" value="Frizzled/SFRP"/>
</dbReference>
<evidence type="ECO:0000256" key="1">
    <source>
        <dbReference type="ARBA" id="ARBA00022473"/>
    </source>
</evidence>
<evidence type="ECO:0000256" key="2">
    <source>
        <dbReference type="ARBA" id="ARBA00023157"/>
    </source>
</evidence>
<evidence type="ECO:0000313" key="6">
    <source>
        <dbReference type="Proteomes" id="UP000887568"/>
    </source>
</evidence>
<feature type="domain" description="FZ" evidence="4">
    <location>
        <begin position="1"/>
        <end position="66"/>
    </location>
</feature>
<dbReference type="AlphaFoldDB" id="A0A914B6H1"/>
<keyword evidence="6" id="KW-1185">Reference proteome</keyword>
<dbReference type="GO" id="GO:0017147">
    <property type="term" value="F:Wnt-protein binding"/>
    <property type="evidence" value="ECO:0007669"/>
    <property type="project" value="TreeGrafter"/>
</dbReference>
<keyword evidence="1" id="KW-0217">Developmental protein</keyword>
<evidence type="ECO:0000313" key="5">
    <source>
        <dbReference type="EnsemblMetazoa" id="XP_038071405.1"/>
    </source>
</evidence>
<dbReference type="RefSeq" id="XP_038071405.1">
    <property type="nucleotide sequence ID" value="XM_038215477.1"/>
</dbReference>
<dbReference type="GO" id="GO:0060070">
    <property type="term" value="P:canonical Wnt signaling pathway"/>
    <property type="evidence" value="ECO:0007669"/>
    <property type="project" value="TreeGrafter"/>
</dbReference>
<reference evidence="5" key="1">
    <citation type="submission" date="2022-11" db="UniProtKB">
        <authorList>
            <consortium name="EnsemblMetazoa"/>
        </authorList>
    </citation>
    <scope>IDENTIFICATION</scope>
</reference>
<protein>
    <recommendedName>
        <fullName evidence="4">FZ domain-containing protein</fullName>
    </recommendedName>
</protein>
<dbReference type="Gene3D" id="1.10.2000.10">
    <property type="entry name" value="Frizzled cysteine-rich domain"/>
    <property type="match status" value="1"/>
</dbReference>
<dbReference type="SUPFAM" id="SSF63501">
    <property type="entry name" value="Frizzled cysteine-rich domain"/>
    <property type="match status" value="1"/>
</dbReference>